<reference evidence="14 15" key="1">
    <citation type="journal article" date="2020" name="Mol. Plant">
        <title>The Chromosome-Based Rubber Tree Genome Provides New Insights into Spurge Genome Evolution and Rubber Biosynthesis.</title>
        <authorList>
            <person name="Liu J."/>
            <person name="Shi C."/>
            <person name="Shi C.C."/>
            <person name="Li W."/>
            <person name="Zhang Q.J."/>
            <person name="Zhang Y."/>
            <person name="Li K."/>
            <person name="Lu H.F."/>
            <person name="Shi C."/>
            <person name="Zhu S.T."/>
            <person name="Xiao Z.Y."/>
            <person name="Nan H."/>
            <person name="Yue Y."/>
            <person name="Zhu X.G."/>
            <person name="Wu Y."/>
            <person name="Hong X.N."/>
            <person name="Fan G.Y."/>
            <person name="Tong Y."/>
            <person name="Zhang D."/>
            <person name="Mao C.L."/>
            <person name="Liu Y.L."/>
            <person name="Hao S.J."/>
            <person name="Liu W.Q."/>
            <person name="Lv M.Q."/>
            <person name="Zhang H.B."/>
            <person name="Liu Y."/>
            <person name="Hu-Tang G.R."/>
            <person name="Wang J.P."/>
            <person name="Wang J.H."/>
            <person name="Sun Y.H."/>
            <person name="Ni S.B."/>
            <person name="Chen W.B."/>
            <person name="Zhang X.C."/>
            <person name="Jiao Y.N."/>
            <person name="Eichler E.E."/>
            <person name="Li G.H."/>
            <person name="Liu X."/>
            <person name="Gao L.Z."/>
        </authorList>
    </citation>
    <scope>NUCLEOTIDE SEQUENCE [LARGE SCALE GENOMIC DNA]</scope>
    <source>
        <strain evidence="15">cv. GT1</strain>
        <tissue evidence="14">Leaf</tissue>
    </source>
</reference>
<comment type="caution">
    <text evidence="14">The sequence shown here is derived from an EMBL/GenBank/DDBJ whole genome shotgun (WGS) entry which is preliminary data.</text>
</comment>
<feature type="transmembrane region" description="Helical" evidence="12">
    <location>
        <begin position="248"/>
        <end position="270"/>
    </location>
</feature>
<evidence type="ECO:0000256" key="10">
    <source>
        <dbReference type="ARBA" id="ARBA00023180"/>
    </source>
</evidence>
<dbReference type="AlphaFoldDB" id="A0A6A6KPY8"/>
<dbReference type="Pfam" id="PF08263">
    <property type="entry name" value="LRRNT_2"/>
    <property type="match status" value="1"/>
</dbReference>
<dbReference type="InterPro" id="IPR046959">
    <property type="entry name" value="PRK1-6/SRF4-like"/>
</dbReference>
<evidence type="ECO:0000256" key="11">
    <source>
        <dbReference type="SAM" id="MobiDB-lite"/>
    </source>
</evidence>
<keyword evidence="8 12" id="KW-1133">Transmembrane helix</keyword>
<dbReference type="GO" id="GO:0016020">
    <property type="term" value="C:membrane"/>
    <property type="evidence" value="ECO:0007669"/>
    <property type="project" value="UniProtKB-SubCell"/>
</dbReference>
<dbReference type="Gene3D" id="3.30.200.20">
    <property type="entry name" value="Phosphorylase Kinase, domain 1"/>
    <property type="match status" value="1"/>
</dbReference>
<dbReference type="InterPro" id="IPR000719">
    <property type="entry name" value="Prot_kinase_dom"/>
</dbReference>
<keyword evidence="15" id="KW-1185">Reference proteome</keyword>
<dbReference type="InterPro" id="IPR032675">
    <property type="entry name" value="LRR_dom_sf"/>
</dbReference>
<evidence type="ECO:0000256" key="9">
    <source>
        <dbReference type="ARBA" id="ARBA00023136"/>
    </source>
</evidence>
<keyword evidence="10" id="KW-0325">Glycoprotein</keyword>
<evidence type="ECO:0000256" key="8">
    <source>
        <dbReference type="ARBA" id="ARBA00022989"/>
    </source>
</evidence>
<feature type="domain" description="Protein kinase" evidence="13">
    <location>
        <begin position="340"/>
        <end position="624"/>
    </location>
</feature>
<keyword evidence="5" id="KW-0677">Repeat</keyword>
<evidence type="ECO:0000256" key="4">
    <source>
        <dbReference type="ARBA" id="ARBA00022729"/>
    </source>
</evidence>
<protein>
    <recommendedName>
        <fullName evidence="13">Protein kinase domain-containing protein</fullName>
    </recommendedName>
</protein>
<evidence type="ECO:0000256" key="6">
    <source>
        <dbReference type="ARBA" id="ARBA00022741"/>
    </source>
</evidence>
<feature type="compositionally biased region" description="Low complexity" evidence="11">
    <location>
        <begin position="215"/>
        <end position="238"/>
    </location>
</feature>
<evidence type="ECO:0000256" key="1">
    <source>
        <dbReference type="ARBA" id="ARBA00004370"/>
    </source>
</evidence>
<dbReference type="SUPFAM" id="SSF56112">
    <property type="entry name" value="Protein kinase-like (PK-like)"/>
    <property type="match status" value="1"/>
</dbReference>
<dbReference type="PANTHER" id="PTHR48007:SF64">
    <property type="entry name" value="POLLEN RECEPTOR-LIKE KINASE 1"/>
    <property type="match status" value="1"/>
</dbReference>
<gene>
    <name evidence="14" type="ORF">GH714_003549</name>
</gene>
<name>A0A6A6KPY8_HEVBR</name>
<dbReference type="EMBL" id="JAAGAX010000015">
    <property type="protein sequence ID" value="KAF2290136.1"/>
    <property type="molecule type" value="Genomic_DNA"/>
</dbReference>
<keyword evidence="4" id="KW-0732">Signal</keyword>
<dbReference type="Gene3D" id="3.80.10.10">
    <property type="entry name" value="Ribonuclease Inhibitor"/>
    <property type="match status" value="2"/>
</dbReference>
<keyword evidence="9 12" id="KW-0472">Membrane</keyword>
<dbReference type="GO" id="GO:0004672">
    <property type="term" value="F:protein kinase activity"/>
    <property type="evidence" value="ECO:0007669"/>
    <property type="project" value="InterPro"/>
</dbReference>
<dbReference type="InterPro" id="IPR001611">
    <property type="entry name" value="Leu-rich_rpt"/>
</dbReference>
<dbReference type="Pfam" id="PF07714">
    <property type="entry name" value="PK_Tyr_Ser-Thr"/>
    <property type="match status" value="1"/>
</dbReference>
<evidence type="ECO:0000256" key="7">
    <source>
        <dbReference type="ARBA" id="ARBA00022840"/>
    </source>
</evidence>
<dbReference type="PANTHER" id="PTHR48007">
    <property type="entry name" value="LEUCINE-RICH REPEAT RECEPTOR-LIKE PROTEIN KINASE PXC1"/>
    <property type="match status" value="1"/>
</dbReference>
<evidence type="ECO:0000256" key="5">
    <source>
        <dbReference type="ARBA" id="ARBA00022737"/>
    </source>
</evidence>
<evidence type="ECO:0000256" key="12">
    <source>
        <dbReference type="SAM" id="Phobius"/>
    </source>
</evidence>
<dbReference type="Proteomes" id="UP000467840">
    <property type="component" value="Chromosome 2"/>
</dbReference>
<evidence type="ECO:0000313" key="15">
    <source>
        <dbReference type="Proteomes" id="UP000467840"/>
    </source>
</evidence>
<dbReference type="FunFam" id="3.30.200.20:FF:000307">
    <property type="entry name" value="pollen receptor-like kinase 1"/>
    <property type="match status" value="1"/>
</dbReference>
<accession>A0A6A6KPY8</accession>
<evidence type="ECO:0000259" key="13">
    <source>
        <dbReference type="PROSITE" id="PS50011"/>
    </source>
</evidence>
<comment type="subcellular location">
    <subcellularLocation>
        <location evidence="1">Membrane</location>
    </subcellularLocation>
</comment>
<keyword evidence="2" id="KW-0433">Leucine-rich repeat</keyword>
<evidence type="ECO:0000256" key="2">
    <source>
        <dbReference type="ARBA" id="ARBA00022614"/>
    </source>
</evidence>
<proteinExistence type="predicted"/>
<keyword evidence="6" id="KW-0547">Nucleotide-binding</keyword>
<dbReference type="Pfam" id="PF13855">
    <property type="entry name" value="LRR_8"/>
    <property type="match status" value="1"/>
</dbReference>
<dbReference type="SUPFAM" id="SSF52058">
    <property type="entry name" value="L domain-like"/>
    <property type="match status" value="1"/>
</dbReference>
<feature type="region of interest" description="Disordered" evidence="11">
    <location>
        <begin position="278"/>
        <end position="317"/>
    </location>
</feature>
<dbReference type="InterPro" id="IPR001245">
    <property type="entry name" value="Ser-Thr/Tyr_kinase_cat_dom"/>
</dbReference>
<evidence type="ECO:0000313" key="14">
    <source>
        <dbReference type="EMBL" id="KAF2290136.1"/>
    </source>
</evidence>
<evidence type="ECO:0000256" key="3">
    <source>
        <dbReference type="ARBA" id="ARBA00022692"/>
    </source>
</evidence>
<dbReference type="InterPro" id="IPR013210">
    <property type="entry name" value="LRR_N_plant-typ"/>
</dbReference>
<feature type="region of interest" description="Disordered" evidence="11">
    <location>
        <begin position="207"/>
        <end position="240"/>
    </location>
</feature>
<dbReference type="InterPro" id="IPR011009">
    <property type="entry name" value="Kinase-like_dom_sf"/>
</dbReference>
<dbReference type="GO" id="GO:0005524">
    <property type="term" value="F:ATP binding"/>
    <property type="evidence" value="ECO:0007669"/>
    <property type="project" value="UniProtKB-KW"/>
</dbReference>
<dbReference type="PROSITE" id="PS50011">
    <property type="entry name" value="PROTEIN_KINASE_DOM"/>
    <property type="match status" value="1"/>
</dbReference>
<dbReference type="Gene3D" id="1.10.510.10">
    <property type="entry name" value="Transferase(Phosphotransferase) domain 1"/>
    <property type="match status" value="1"/>
</dbReference>
<dbReference type="FunFam" id="3.80.10.10:FF:000041">
    <property type="entry name" value="LRR receptor-like serine/threonine-protein kinase ERECTA"/>
    <property type="match status" value="1"/>
</dbReference>
<organism evidence="14 15">
    <name type="scientific">Hevea brasiliensis</name>
    <name type="common">Para rubber tree</name>
    <name type="synonym">Siphonia brasiliensis</name>
    <dbReference type="NCBI Taxonomy" id="3981"/>
    <lineage>
        <taxon>Eukaryota</taxon>
        <taxon>Viridiplantae</taxon>
        <taxon>Streptophyta</taxon>
        <taxon>Embryophyta</taxon>
        <taxon>Tracheophyta</taxon>
        <taxon>Spermatophyta</taxon>
        <taxon>Magnoliopsida</taxon>
        <taxon>eudicotyledons</taxon>
        <taxon>Gunneridae</taxon>
        <taxon>Pentapetalae</taxon>
        <taxon>rosids</taxon>
        <taxon>fabids</taxon>
        <taxon>Malpighiales</taxon>
        <taxon>Euphorbiaceae</taxon>
        <taxon>Crotonoideae</taxon>
        <taxon>Micrandreae</taxon>
        <taxon>Hevea</taxon>
    </lineage>
</organism>
<sequence>MHFVVCSGLTDLEILIKFKGSLSNASALDNWSDMTNPCKGDISNWNGVICHKGFVIGLQLEGMGLTGKIDVQTLIGLSVLRSLSFMNNGFDGPFPELKKLKSLRSIFLSKNHFSGAIPDDAFEGMFKLKKVLLAENEFTGAIPSSLAALPKLIVLRLEGNKFTGKLPKFSATNFASFNVSNNELDGPIPATFSKMDSKSFSGNKGLCGQPVNECNTPNTSTSISTTSNTSNSNSNSESTSKKPSMVCIIVVGIAMAVALAAIVVAALILLQSLKRTSEESIEAPPLPSDLKKKTRSKEADRSAQGSPSEHSSNGRKKADMAKLSFIRDDGERFDLSDLLKASAEILGSGCFGLSYKAALSTGPVMVVKRFKQMNNVGKEEFHEHMRRIGRLSHPNLLPLVAYYYRKEEKLLVTDYIEKGSLAVHLHGHQALGQPSMDWPTRLKIVKGVAKGLSYLSKELPSITAAHGHLKSSNILLNQSNEPLLTDYGLIPVINQENAQELMVAYKSPEYLQLGRITKKTVWSLGILILELIIGKLPPNFLPQGKETEGEDLASWVNAIPQEQWKNQVIDQKISGIKNSEGEILKLLKIGMSCCEGEVEKRLDLKEAIERINKLKEKDSDEDFFSSYASEEDMKKGMCDDFAIS</sequence>
<keyword evidence="7" id="KW-0067">ATP-binding</keyword>
<keyword evidence="3 12" id="KW-0812">Transmembrane</keyword>